<reference evidence="1 2" key="1">
    <citation type="journal article" date="2006" name="Nature">
        <title>Global trends of whole-genome duplications revealed by the ciliate Paramecium tetraurelia.</title>
        <authorList>
            <consortium name="Genoscope"/>
            <person name="Aury J.-M."/>
            <person name="Jaillon O."/>
            <person name="Duret L."/>
            <person name="Noel B."/>
            <person name="Jubin C."/>
            <person name="Porcel B.M."/>
            <person name="Segurens B."/>
            <person name="Daubin V."/>
            <person name="Anthouard V."/>
            <person name="Aiach N."/>
            <person name="Arnaiz O."/>
            <person name="Billaut A."/>
            <person name="Beisson J."/>
            <person name="Blanc I."/>
            <person name="Bouhouche K."/>
            <person name="Camara F."/>
            <person name="Duharcourt S."/>
            <person name="Guigo R."/>
            <person name="Gogendeau D."/>
            <person name="Katinka M."/>
            <person name="Keller A.-M."/>
            <person name="Kissmehl R."/>
            <person name="Klotz C."/>
            <person name="Koll F."/>
            <person name="Le Moue A."/>
            <person name="Lepere C."/>
            <person name="Malinsky S."/>
            <person name="Nowacki M."/>
            <person name="Nowak J.K."/>
            <person name="Plattner H."/>
            <person name="Poulain J."/>
            <person name="Ruiz F."/>
            <person name="Serrano V."/>
            <person name="Zagulski M."/>
            <person name="Dessen P."/>
            <person name="Betermier M."/>
            <person name="Weissenbach J."/>
            <person name="Scarpelli C."/>
            <person name="Schachter V."/>
            <person name="Sperling L."/>
            <person name="Meyer E."/>
            <person name="Cohen J."/>
            <person name="Wincker P."/>
        </authorList>
    </citation>
    <scope>NUCLEOTIDE SEQUENCE [LARGE SCALE GENOMIC DNA]</scope>
    <source>
        <strain evidence="1 2">Stock d4-2</strain>
    </source>
</reference>
<sequence>MSSFLSETLDDSQITSSYNDNKQLRFWEFNILNADTDCKLFKNEQAAKIVYTCYYSVKLKIQEKKIAQFFFTFFIAVDLTGNVITAQAKSEAQDDTPACASEDNCVSRADTEVGFCSDQTCSTLIDQLQVYAGQNFYVVQRVKQTGFEQWKVGDADITFTVDGVYKN</sequence>
<dbReference type="KEGG" id="ptm:GSPATT00034643001"/>
<dbReference type="RefSeq" id="XP_001432562.1">
    <property type="nucleotide sequence ID" value="XM_001432525.1"/>
</dbReference>
<gene>
    <name evidence="1" type="ORF">GSPATT00034643001</name>
</gene>
<dbReference type="AlphaFoldDB" id="A0C2Z8"/>
<dbReference type="HOGENOM" id="CLU_1597624_0_0_1"/>
<proteinExistence type="predicted"/>
<name>A0C2Z8_PARTE</name>
<dbReference type="Proteomes" id="UP000000600">
    <property type="component" value="Unassembled WGS sequence"/>
</dbReference>
<dbReference type="EMBL" id="CT868036">
    <property type="protein sequence ID" value="CAK65165.1"/>
    <property type="molecule type" value="Genomic_DNA"/>
</dbReference>
<dbReference type="InParanoid" id="A0C2Z8"/>
<evidence type="ECO:0000313" key="2">
    <source>
        <dbReference type="Proteomes" id="UP000000600"/>
    </source>
</evidence>
<organism evidence="1 2">
    <name type="scientific">Paramecium tetraurelia</name>
    <dbReference type="NCBI Taxonomy" id="5888"/>
    <lineage>
        <taxon>Eukaryota</taxon>
        <taxon>Sar</taxon>
        <taxon>Alveolata</taxon>
        <taxon>Ciliophora</taxon>
        <taxon>Intramacronucleata</taxon>
        <taxon>Oligohymenophorea</taxon>
        <taxon>Peniculida</taxon>
        <taxon>Parameciidae</taxon>
        <taxon>Paramecium</taxon>
    </lineage>
</organism>
<protein>
    <submittedName>
        <fullName evidence="1">Uncharacterized protein</fullName>
    </submittedName>
</protein>
<keyword evidence="2" id="KW-1185">Reference proteome</keyword>
<evidence type="ECO:0000313" key="1">
    <source>
        <dbReference type="EMBL" id="CAK65165.1"/>
    </source>
</evidence>
<accession>A0C2Z8</accession>
<dbReference type="GeneID" id="5018347"/>